<protein>
    <submittedName>
        <fullName evidence="1">Uncharacterized protein</fullName>
    </submittedName>
</protein>
<sequence>MNKKNSAKSFSEELRHLEKIAKKMMACKAAAEEKERLQRIDSTINGYLSELCLTEKRLKEKMLKAASRGKKEAFFTTFEENSWVFLPHCLEALNRELANRQEMFSKTLGTPVTLFLESFDPYSPARICAKWKV</sequence>
<accession>A0A1G2K5J3</accession>
<evidence type="ECO:0000313" key="1">
    <source>
        <dbReference type="EMBL" id="OGZ94696.1"/>
    </source>
</evidence>
<proteinExistence type="predicted"/>
<organism evidence="1 2">
    <name type="scientific">Candidatus Sungbacteria bacterium RIFCSPHIGHO2_01_FULL_47_32</name>
    <dbReference type="NCBI Taxonomy" id="1802264"/>
    <lineage>
        <taxon>Bacteria</taxon>
        <taxon>Candidatus Sungiibacteriota</taxon>
    </lineage>
</organism>
<dbReference type="Proteomes" id="UP000177152">
    <property type="component" value="Unassembled WGS sequence"/>
</dbReference>
<dbReference type="EMBL" id="MHQC01000031">
    <property type="protein sequence ID" value="OGZ94696.1"/>
    <property type="molecule type" value="Genomic_DNA"/>
</dbReference>
<gene>
    <name evidence="1" type="ORF">A2633_02635</name>
</gene>
<evidence type="ECO:0000313" key="2">
    <source>
        <dbReference type="Proteomes" id="UP000177152"/>
    </source>
</evidence>
<name>A0A1G2K5J3_9BACT</name>
<comment type="caution">
    <text evidence="1">The sequence shown here is derived from an EMBL/GenBank/DDBJ whole genome shotgun (WGS) entry which is preliminary data.</text>
</comment>
<dbReference type="AlphaFoldDB" id="A0A1G2K5J3"/>
<reference evidence="1 2" key="1">
    <citation type="journal article" date="2016" name="Nat. Commun.">
        <title>Thousands of microbial genomes shed light on interconnected biogeochemical processes in an aquifer system.</title>
        <authorList>
            <person name="Anantharaman K."/>
            <person name="Brown C.T."/>
            <person name="Hug L.A."/>
            <person name="Sharon I."/>
            <person name="Castelle C.J."/>
            <person name="Probst A.J."/>
            <person name="Thomas B.C."/>
            <person name="Singh A."/>
            <person name="Wilkins M.J."/>
            <person name="Karaoz U."/>
            <person name="Brodie E.L."/>
            <person name="Williams K.H."/>
            <person name="Hubbard S.S."/>
            <person name="Banfield J.F."/>
        </authorList>
    </citation>
    <scope>NUCLEOTIDE SEQUENCE [LARGE SCALE GENOMIC DNA]</scope>
</reference>